<dbReference type="Gene3D" id="3.20.20.370">
    <property type="entry name" value="Glycoside hydrolase/deacetylase"/>
    <property type="match status" value="1"/>
</dbReference>
<keyword evidence="1" id="KW-0472">Membrane</keyword>
<dbReference type="GO" id="GO:0005975">
    <property type="term" value="P:carbohydrate metabolic process"/>
    <property type="evidence" value="ECO:0007669"/>
    <property type="project" value="InterPro"/>
</dbReference>
<dbReference type="InterPro" id="IPR054467">
    <property type="entry name" value="YkoP-like_dom"/>
</dbReference>
<evidence type="ECO:0000259" key="2">
    <source>
        <dbReference type="PROSITE" id="PS51677"/>
    </source>
</evidence>
<reference evidence="3 4" key="1">
    <citation type="submission" date="2020-02" db="EMBL/GenBank/DDBJ databases">
        <authorList>
            <person name="Hogendoorn C."/>
        </authorList>
    </citation>
    <scope>NUCLEOTIDE SEQUENCE [LARGE SCALE GENOMIC DNA]</scope>
    <source>
        <strain evidence="3">R501</strain>
    </source>
</reference>
<proteinExistence type="predicted"/>
<dbReference type="Pfam" id="PF01522">
    <property type="entry name" value="Polysacc_deac_1"/>
    <property type="match status" value="1"/>
</dbReference>
<dbReference type="SUPFAM" id="SSF88713">
    <property type="entry name" value="Glycoside hydrolase/deacetylase"/>
    <property type="match status" value="1"/>
</dbReference>
<feature type="transmembrane region" description="Helical" evidence="1">
    <location>
        <begin position="366"/>
        <end position="382"/>
    </location>
</feature>
<feature type="domain" description="NodB homology" evidence="2">
    <location>
        <begin position="39"/>
        <end position="219"/>
    </location>
</feature>
<dbReference type="PANTHER" id="PTHR10587:SF137">
    <property type="entry name" value="4-DEOXY-4-FORMAMIDO-L-ARABINOSE-PHOSPHOUNDECAPRENOL DEFORMYLASE ARND-RELATED"/>
    <property type="match status" value="1"/>
</dbReference>
<accession>A0A6F8ZF88</accession>
<dbReference type="InterPro" id="IPR011330">
    <property type="entry name" value="Glyco_hydro/deAcase_b/a-brl"/>
</dbReference>
<dbReference type="InterPro" id="IPR050248">
    <property type="entry name" value="Polysacc_deacetylase_ArnD"/>
</dbReference>
<dbReference type="CDD" id="cd10959">
    <property type="entry name" value="CE4_NodB_like_3"/>
    <property type="match status" value="1"/>
</dbReference>
<organism evidence="3 4">
    <name type="scientific">Candidatus Hydrogenisulfobacillus filiaventi</name>
    <dbReference type="NCBI Taxonomy" id="2707344"/>
    <lineage>
        <taxon>Bacteria</taxon>
        <taxon>Bacillati</taxon>
        <taxon>Bacillota</taxon>
        <taxon>Clostridia</taxon>
        <taxon>Eubacteriales</taxon>
        <taxon>Clostridiales Family XVII. Incertae Sedis</taxon>
        <taxon>Candidatus Hydrogenisulfobacillus</taxon>
    </lineage>
</organism>
<dbReference type="AlphaFoldDB" id="A0A6F8ZF88"/>
<keyword evidence="4" id="KW-1185">Reference proteome</keyword>
<dbReference type="Pfam" id="PF22790">
    <property type="entry name" value="YkoP"/>
    <property type="match status" value="1"/>
</dbReference>
<sequence>MLAAVVALVVALVTGYFLAPDLLWHHAQIGALAGDPLQPRVALTFDDGPGTDTAAVLDRLKEAGVHATFFLVAEEAARRPDLARRIAAEGHDIGLHGYRHRSSYLLGPWATWQEVRRGTRALTAITGIRPRYYRPPWGHHNLITVAAARAQGLTRVMWSVAPDDWRRDRTAEGIAARVVRLALPGSIVVLHDGGGDRRQTVAALPRLIAGLRAIGIEPGPVSALTPEPSYLQRAWAWWEIRFTQRWQVDTVPTGGHGLSAIRIGRARYHGPRLELPAASGPVHLAPGAWFGEIHLGNAALARFSDDPRKAGVRALGLMLNGLKNLARYLDQNPEYTGITAVGGLTVLNAGRAVEQLGFTVRPAREWWVLPMWLYLLLLLAIYHRQGWRAFHRAGHLKPIWALMSVEELQRRYGARKGGRRTPAADPEA</sequence>
<keyword evidence="1" id="KW-0812">Transmembrane</keyword>
<dbReference type="KEGG" id="hfv:R50_0824"/>
<dbReference type="InterPro" id="IPR002509">
    <property type="entry name" value="NODB_dom"/>
</dbReference>
<protein>
    <submittedName>
        <fullName evidence="3">Polysaccharide deacetylase family protein</fullName>
    </submittedName>
</protein>
<dbReference type="GO" id="GO:0016810">
    <property type="term" value="F:hydrolase activity, acting on carbon-nitrogen (but not peptide) bonds"/>
    <property type="evidence" value="ECO:0007669"/>
    <property type="project" value="InterPro"/>
</dbReference>
<evidence type="ECO:0000256" key="1">
    <source>
        <dbReference type="SAM" id="Phobius"/>
    </source>
</evidence>
<dbReference type="EMBL" id="LR778114">
    <property type="protein sequence ID" value="CAB1128330.1"/>
    <property type="molecule type" value="Genomic_DNA"/>
</dbReference>
<keyword evidence="1" id="KW-1133">Transmembrane helix</keyword>
<gene>
    <name evidence="3" type="ORF">R50_0824</name>
</gene>
<evidence type="ECO:0000313" key="4">
    <source>
        <dbReference type="Proteomes" id="UP000503399"/>
    </source>
</evidence>
<dbReference type="PANTHER" id="PTHR10587">
    <property type="entry name" value="GLYCOSYL TRANSFERASE-RELATED"/>
    <property type="match status" value="1"/>
</dbReference>
<dbReference type="Proteomes" id="UP000503399">
    <property type="component" value="Chromosome"/>
</dbReference>
<dbReference type="PROSITE" id="PS51677">
    <property type="entry name" value="NODB"/>
    <property type="match status" value="1"/>
</dbReference>
<evidence type="ECO:0000313" key="3">
    <source>
        <dbReference type="EMBL" id="CAB1128330.1"/>
    </source>
</evidence>
<name>A0A6F8ZF88_9FIRM</name>